<dbReference type="AlphaFoldDB" id="A0A8D8XPQ4"/>
<dbReference type="EMBL" id="HBUF01340597">
    <property type="protein sequence ID" value="CAG6702704.1"/>
    <property type="molecule type" value="Transcribed_RNA"/>
</dbReference>
<dbReference type="EMBL" id="HBUF01539932">
    <property type="protein sequence ID" value="CAG6754717.1"/>
    <property type="molecule type" value="Transcribed_RNA"/>
</dbReference>
<sequence length="134" mass="14610">MKIESPIWTSLLLIKFRPCSYLAKPVTDIVSCSLGFVTNMMRLSVITLTLTSVRVGTGCMSVSRVQLHLLTVFSFGGTISLSITRGSATYALPAFSRPDILLHTGSQTISRNIILPVICLTLCFLLKMRITNAG</sequence>
<dbReference type="EMBL" id="HBUF01340598">
    <property type="protein sequence ID" value="CAG6702709.1"/>
    <property type="molecule type" value="Transcribed_RNA"/>
</dbReference>
<name>A0A8D8XPQ4_9HEMI</name>
<dbReference type="EMBL" id="HBUF01040028">
    <property type="protein sequence ID" value="CAG6617823.1"/>
    <property type="molecule type" value="Transcribed_RNA"/>
</dbReference>
<feature type="transmembrane region" description="Helical" evidence="1">
    <location>
        <begin position="67"/>
        <end position="88"/>
    </location>
</feature>
<dbReference type="EMBL" id="HBUF01340602">
    <property type="protein sequence ID" value="CAG6702729.1"/>
    <property type="molecule type" value="Transcribed_RNA"/>
</dbReference>
<accession>A0A8D8XPQ4</accession>
<keyword evidence="1" id="KW-0472">Membrane</keyword>
<dbReference type="EMBL" id="HBUF01040029">
    <property type="protein sequence ID" value="CAG6617826.1"/>
    <property type="molecule type" value="Transcribed_RNA"/>
</dbReference>
<evidence type="ECO:0000313" key="2">
    <source>
        <dbReference type="EMBL" id="CAG6702694.1"/>
    </source>
</evidence>
<organism evidence="2">
    <name type="scientific">Cacopsylla melanoneura</name>
    <dbReference type="NCBI Taxonomy" id="428564"/>
    <lineage>
        <taxon>Eukaryota</taxon>
        <taxon>Metazoa</taxon>
        <taxon>Ecdysozoa</taxon>
        <taxon>Arthropoda</taxon>
        <taxon>Hexapoda</taxon>
        <taxon>Insecta</taxon>
        <taxon>Pterygota</taxon>
        <taxon>Neoptera</taxon>
        <taxon>Paraneoptera</taxon>
        <taxon>Hemiptera</taxon>
        <taxon>Sternorrhyncha</taxon>
        <taxon>Psylloidea</taxon>
        <taxon>Psyllidae</taxon>
        <taxon>Psyllinae</taxon>
        <taxon>Cacopsylla</taxon>
    </lineage>
</organism>
<evidence type="ECO:0000256" key="1">
    <source>
        <dbReference type="SAM" id="Phobius"/>
    </source>
</evidence>
<dbReference type="EMBL" id="HBUF01197082">
    <property type="protein sequence ID" value="CAG6660470.1"/>
    <property type="molecule type" value="Transcribed_RNA"/>
</dbReference>
<reference evidence="2" key="1">
    <citation type="submission" date="2021-05" db="EMBL/GenBank/DDBJ databases">
        <authorList>
            <person name="Alioto T."/>
            <person name="Alioto T."/>
            <person name="Gomez Garrido J."/>
        </authorList>
    </citation>
    <scope>NUCLEOTIDE SEQUENCE</scope>
</reference>
<dbReference type="EMBL" id="HBUF01340601">
    <property type="protein sequence ID" value="CAG6702724.1"/>
    <property type="molecule type" value="Transcribed_RNA"/>
</dbReference>
<dbReference type="EMBL" id="HBUF01340600">
    <property type="protein sequence ID" value="CAG6702719.1"/>
    <property type="molecule type" value="Transcribed_RNA"/>
</dbReference>
<dbReference type="EMBL" id="HBUF01340599">
    <property type="protein sequence ID" value="CAG6702714.1"/>
    <property type="molecule type" value="Transcribed_RNA"/>
</dbReference>
<keyword evidence="1" id="KW-0812">Transmembrane</keyword>
<proteinExistence type="predicted"/>
<protein>
    <submittedName>
        <fullName evidence="2">Uncharacterized protein</fullName>
    </submittedName>
</protein>
<keyword evidence="1" id="KW-1133">Transmembrane helix</keyword>
<dbReference type="EMBL" id="HBUF01340595">
    <property type="protein sequence ID" value="CAG6702694.1"/>
    <property type="molecule type" value="Transcribed_RNA"/>
</dbReference>
<dbReference type="EMBL" id="HBUF01340596">
    <property type="protein sequence ID" value="CAG6702699.1"/>
    <property type="molecule type" value="Transcribed_RNA"/>
</dbReference>
<dbReference type="EMBL" id="HBUF01340594">
    <property type="protein sequence ID" value="CAG6702689.1"/>
    <property type="molecule type" value="Transcribed_RNA"/>
</dbReference>
<dbReference type="EMBL" id="HBUF01197083">
    <property type="protein sequence ID" value="CAG6660473.1"/>
    <property type="molecule type" value="Transcribed_RNA"/>
</dbReference>
<feature type="transmembrane region" description="Helical" evidence="1">
    <location>
        <begin position="108"/>
        <end position="126"/>
    </location>
</feature>